<organism evidence="1">
    <name type="scientific">Albugo laibachii Nc14</name>
    <dbReference type="NCBI Taxonomy" id="890382"/>
    <lineage>
        <taxon>Eukaryota</taxon>
        <taxon>Sar</taxon>
        <taxon>Stramenopiles</taxon>
        <taxon>Oomycota</taxon>
        <taxon>Peronosporomycetes</taxon>
        <taxon>Albuginales</taxon>
        <taxon>Albuginaceae</taxon>
        <taxon>Albugo</taxon>
    </lineage>
</organism>
<proteinExistence type="predicted"/>
<sequence>MCMNLLKKLPFEEPKEKNPSTEYYAHSRSVKHGYPFVSERDSYGMKVTKFIENAATSWVYCLRLDMSTNTEATAPSGSCLPRHYGEASIAVNKDQTRIVYLFSRILEKRKEDLCFCKNDCGRIEALGSKDSRCQLRVVDHFTNFPTGDHFLTEISRGMRREMYADYSMKTGCVWAQYTFQESHCLRCLERMRDSTLHRLSDSTALVSLHPFANADTDGRKRHLAGCVDGSECSQIMFLPNIICAYELDLESFARIQFRAESNPQLATNPDPILDIFTQSTSVLHAKAKIQKLSSFIARPRKALLENQRNPHTLIRRQQLTVPEMIRPLSRLASATSDNPPVQSEGHSMSNGKHWLCLSHTPASGMDTRTKRQKISSDVSDWLTMGPSISAARKPLPQSENDATPDVTTSLALGSGPATRQIKFGLVLVLVLVLPQSTW</sequence>
<reference evidence="1" key="1">
    <citation type="journal article" date="2011" name="PLoS Biol.">
        <title>Gene gain and loss during evolution of obligate parasitism in the white rust pathogen of Arabidopsis thaliana.</title>
        <authorList>
            <person name="Kemen E."/>
            <person name="Gardiner A."/>
            <person name="Schultz-Larsen T."/>
            <person name="Kemen A.C."/>
            <person name="Balmuth A.L."/>
            <person name="Robert-Seilaniantz A."/>
            <person name="Bailey K."/>
            <person name="Holub E."/>
            <person name="Studholme D.J."/>
            <person name="Maclean D."/>
            <person name="Jones J.D."/>
        </authorList>
    </citation>
    <scope>NUCLEOTIDE SEQUENCE</scope>
</reference>
<dbReference type="EMBL" id="FR824127">
    <property type="protein sequence ID" value="CCA19914.1"/>
    <property type="molecule type" value="Genomic_DNA"/>
</dbReference>
<name>F0WFD2_9STRA</name>
<evidence type="ECO:0000313" key="1">
    <source>
        <dbReference type="EMBL" id="CCA19914.1"/>
    </source>
</evidence>
<gene>
    <name evidence="1" type="primary">AlNc14C82G5322</name>
    <name evidence="1" type="ORF">ALNC14_060570</name>
</gene>
<accession>F0WFD2</accession>
<protein>
    <submittedName>
        <fullName evidence="1">AlNc14C82G5322 protein</fullName>
    </submittedName>
</protein>
<reference evidence="1" key="2">
    <citation type="submission" date="2011-02" db="EMBL/GenBank/DDBJ databases">
        <authorList>
            <person name="MacLean D."/>
        </authorList>
    </citation>
    <scope>NUCLEOTIDE SEQUENCE</scope>
</reference>
<dbReference type="HOGENOM" id="CLU_626147_0_0_1"/>
<dbReference type="AlphaFoldDB" id="F0WFD2"/>